<evidence type="ECO:0000256" key="13">
    <source>
        <dbReference type="ARBA" id="ARBA00023136"/>
    </source>
</evidence>
<keyword evidence="14" id="KW-1207">Sterol metabolism</keyword>
<comment type="caution">
    <text evidence="22">The sequence shown here is derived from an EMBL/GenBank/DDBJ whole genome shotgun (WGS) entry which is preliminary data.</text>
</comment>
<feature type="domain" description="SSD" evidence="21">
    <location>
        <begin position="288"/>
        <end position="446"/>
    </location>
</feature>
<reference evidence="22 23" key="1">
    <citation type="journal article" date="2024" name="IMA Fungus">
        <title>IMA Genome - F19 : A genome assembly and annotation guide to empower mycologists, including annotated draft genome sequences of Ceratocystis pirilliformis, Diaporthe australafricana, Fusarium ophioides, Paecilomyces lecythidis, and Sporothrix stenoceras.</title>
        <authorList>
            <person name="Aylward J."/>
            <person name="Wilson A.M."/>
            <person name="Visagie C.M."/>
            <person name="Spraker J."/>
            <person name="Barnes I."/>
            <person name="Buitendag C."/>
            <person name="Ceriani C."/>
            <person name="Del Mar Angel L."/>
            <person name="du Plessis D."/>
            <person name="Fuchs T."/>
            <person name="Gasser K."/>
            <person name="Kramer D."/>
            <person name="Li W."/>
            <person name="Munsamy K."/>
            <person name="Piso A."/>
            <person name="Price J.L."/>
            <person name="Sonnekus B."/>
            <person name="Thomas C."/>
            <person name="van der Nest A."/>
            <person name="van Dijk A."/>
            <person name="van Heerden A."/>
            <person name="van Vuuren N."/>
            <person name="Yilmaz N."/>
            <person name="Duong T.A."/>
            <person name="van der Merwe N.A."/>
            <person name="Wingfield M.J."/>
            <person name="Wingfield B.D."/>
        </authorList>
    </citation>
    <scope>NUCLEOTIDE SEQUENCE [LARGE SCALE GENOMIC DNA]</scope>
    <source>
        <strain evidence="22 23">CMW 5346</strain>
    </source>
</reference>
<dbReference type="InterPro" id="IPR053958">
    <property type="entry name" value="HMGCR/SNAP/NPC1-like_SSD"/>
</dbReference>
<dbReference type="InterPro" id="IPR001680">
    <property type="entry name" value="WD40_rpt"/>
</dbReference>
<keyword evidence="20" id="KW-1133">Transmembrane helix</keyword>
<dbReference type="PANTHER" id="PTHR46378:SF1">
    <property type="entry name" value="STEROL REGULATORY ELEMENT-BINDING PROTEIN CLEAVAGE-ACTIVATING PROTEIN"/>
    <property type="match status" value="1"/>
</dbReference>
<comment type="similarity">
    <text evidence="4">Belongs to the WD repeat SCAP family.</text>
</comment>
<organism evidence="22 23">
    <name type="scientific">Sporothrix stenoceras</name>
    <dbReference type="NCBI Taxonomy" id="5173"/>
    <lineage>
        <taxon>Eukaryota</taxon>
        <taxon>Fungi</taxon>
        <taxon>Dikarya</taxon>
        <taxon>Ascomycota</taxon>
        <taxon>Pezizomycotina</taxon>
        <taxon>Sordariomycetes</taxon>
        <taxon>Sordariomycetidae</taxon>
        <taxon>Ophiostomatales</taxon>
        <taxon>Ophiostomataceae</taxon>
        <taxon>Sporothrix</taxon>
    </lineage>
</organism>
<keyword evidence="8" id="KW-0677">Repeat</keyword>
<evidence type="ECO:0000256" key="6">
    <source>
        <dbReference type="ARBA" id="ARBA00022548"/>
    </source>
</evidence>
<dbReference type="InterPro" id="IPR030225">
    <property type="entry name" value="SCAP"/>
</dbReference>
<dbReference type="Gene3D" id="2.130.10.10">
    <property type="entry name" value="YVTN repeat-like/Quinoprotein amine dehydrogenase"/>
    <property type="match status" value="1"/>
</dbReference>
<gene>
    <name evidence="22" type="ORF">Sste5346_005389</name>
</gene>
<comment type="subcellular location">
    <subcellularLocation>
        <location evidence="3">Cytoplasmic vesicle</location>
        <location evidence="3">COPII-coated vesicle membrane</location>
        <topology evidence="3">Multi-pass membrane protein</topology>
    </subcellularLocation>
    <subcellularLocation>
        <location evidence="1">Endoplasmic reticulum</location>
    </subcellularLocation>
    <subcellularLocation>
        <location evidence="2">Golgi apparatus membrane</location>
    </subcellularLocation>
</comment>
<keyword evidence="13 20" id="KW-0472">Membrane</keyword>
<feature type="transmembrane region" description="Helical" evidence="20">
    <location>
        <begin position="393"/>
        <end position="410"/>
    </location>
</feature>
<dbReference type="Proteomes" id="UP001583186">
    <property type="component" value="Unassembled WGS sequence"/>
</dbReference>
<evidence type="ECO:0000256" key="20">
    <source>
        <dbReference type="SAM" id="Phobius"/>
    </source>
</evidence>
<evidence type="ECO:0000256" key="10">
    <source>
        <dbReference type="ARBA" id="ARBA00023034"/>
    </source>
</evidence>
<dbReference type="PROSITE" id="PS00678">
    <property type="entry name" value="WD_REPEATS_1"/>
    <property type="match status" value="1"/>
</dbReference>
<evidence type="ECO:0000256" key="15">
    <source>
        <dbReference type="ARBA" id="ARBA00023221"/>
    </source>
</evidence>
<keyword evidence="15" id="KW-0753">Steroid metabolism</keyword>
<protein>
    <recommendedName>
        <fullName evidence="5">Sterol regulatory element-binding protein cleavage-activating protein</fullName>
    </recommendedName>
</protein>
<dbReference type="PROSITE" id="PS50156">
    <property type="entry name" value="SSD"/>
    <property type="match status" value="1"/>
</dbReference>
<evidence type="ECO:0000256" key="2">
    <source>
        <dbReference type="ARBA" id="ARBA00004394"/>
    </source>
</evidence>
<feature type="transmembrane region" description="Helical" evidence="20">
    <location>
        <begin position="319"/>
        <end position="341"/>
    </location>
</feature>
<keyword evidence="6" id="KW-0153">Cholesterol metabolism</keyword>
<feature type="transmembrane region" description="Helical" evidence="20">
    <location>
        <begin position="506"/>
        <end position="524"/>
    </location>
</feature>
<feature type="region of interest" description="Disordered" evidence="19">
    <location>
        <begin position="1112"/>
        <end position="1133"/>
    </location>
</feature>
<evidence type="ECO:0000259" key="21">
    <source>
        <dbReference type="PROSITE" id="PS50156"/>
    </source>
</evidence>
<dbReference type="InterPro" id="IPR019775">
    <property type="entry name" value="WD40_repeat_CS"/>
</dbReference>
<feature type="transmembrane region" description="Helical" evidence="20">
    <location>
        <begin position="422"/>
        <end position="444"/>
    </location>
</feature>
<dbReference type="EMBL" id="JAWCUI010000028">
    <property type="protein sequence ID" value="KAL1895243.1"/>
    <property type="molecule type" value="Genomic_DNA"/>
</dbReference>
<sequence>MLWYFLYPLRGTTSAPNLKPNNPLRRALSRYGVYVARNIATVLLISVAVATALLYPIPFLYTSDFTSGASGLPHHVWTNAQPMKGALAAAVEPDVFMRSIWVHGSYMKALERDVLLGALELQDEILGSTKNFNPRSQSNNVTLDDPLADLTVVERNTFHVVNGLTNQSWFFHSPLLYWSDDRDMIENDPDILVTVNEHKNQHTSVNVTLRHSVVFSGKRFEDRALVAADALVITLIHLRESPVGRQWERKLADLATHVTDKWDVYPKDARNLTSQLYEFQFLPISIQDSVMLALAYSVTFIYLIQNLSKLPAIKSRPGLIVTVIAQIFVSIMSSFTVCAILKIDLSRIPRAAYPIVIVSMSLENMLRLIKGVIATNLEESTSSRIGTAFGKTTHIAFASVMEHLLLLWGISKLVTTGLSDFCAFLAIAIVFDFFYLSTFFLSVLSVEVRRSELSEFIEKSSATWRNQQSNSNLMYPDDLSTSLQSISRQSWIAAVLQGRIDVSTRIAGTIIMLGFVIIAQWHFFENESMSRTFSRLFMFGMYGSSGNNLTDWGSAASQLQDLHQARSPTSWLRLQDHETAQEVINVVKPWAHSYIACVYEPLVLVLKGSDRMPSVTERPFLPAVYDFVRHQSKPFLVTILVLTAAMRIFVNYLLWDEMGEQDSEADALNEPLLSVKTMDKGHALDIAQLAATSDGLVVSVSWDRTIRVWNVPFGGMNYLLNDFAAPADVAFPMALAIDDDSTWLAILSNYKVMLWNLETKEWGPPIAVDLCGQKPEAFFFTTNQKTALMHSLVVVRRNGTLAELFADTGDAIDTPICKSPILSAVFLHPLHSSPTTASHTGGLAIIVVSRNGCVHRVTPVGDGWISEEIKEQATNEEHAHSVVTLPLFSAYLIVRPHSVDLVDLVTSEILHTFVSHSPIKPKSLRYLSSTRRHSQRGSPELSYFSLIYTSSETGNCVIQTYLPKDGDGSILFSPDELPSSASTAGGPSCMWHETRQTIKEVPNPGLWEALPNGYIIGVRQTVVVSSQPYNGISSIGGDSATGADALGNSTGSLRRRGGQNGRVNTAQPAAAAANNNAAPANTQRPAVYSNGRGSWEAWSICSVLDSGDSSDVGTVSATNGAASTTTTTSTTTASKDKNYVTQPLAVDEGELLSIEPGPIVSVGAGTIALGLGAAVKIITMGHERFGSPAEMLEAAAGQMLGTNSVANRRRKNRSLQKGNVA</sequence>
<evidence type="ECO:0000256" key="9">
    <source>
        <dbReference type="ARBA" id="ARBA00022824"/>
    </source>
</evidence>
<proteinExistence type="inferred from homology"/>
<keyword evidence="11" id="KW-0443">Lipid metabolism</keyword>
<evidence type="ECO:0000256" key="3">
    <source>
        <dbReference type="ARBA" id="ARBA00004557"/>
    </source>
</evidence>
<evidence type="ECO:0000256" key="5">
    <source>
        <dbReference type="ARBA" id="ARBA00019541"/>
    </source>
</evidence>
<dbReference type="InterPro" id="IPR015943">
    <property type="entry name" value="WD40/YVTN_repeat-like_dom_sf"/>
</dbReference>
<feature type="transmembrane region" description="Helical" evidence="20">
    <location>
        <begin position="31"/>
        <end position="55"/>
    </location>
</feature>
<evidence type="ECO:0000256" key="17">
    <source>
        <dbReference type="ARBA" id="ARBA00045958"/>
    </source>
</evidence>
<feature type="repeat" description="WD" evidence="18">
    <location>
        <begin position="679"/>
        <end position="711"/>
    </location>
</feature>
<dbReference type="InterPro" id="IPR000731">
    <property type="entry name" value="SSD"/>
</dbReference>
<dbReference type="PROSITE" id="PS50082">
    <property type="entry name" value="WD_REPEATS_2"/>
    <property type="match status" value="1"/>
</dbReference>
<evidence type="ECO:0000256" key="7">
    <source>
        <dbReference type="ARBA" id="ARBA00022574"/>
    </source>
</evidence>
<dbReference type="PANTHER" id="PTHR46378">
    <property type="entry name" value="STEROL REGULATORY ELEMENT-BINDING PROTEIN CLEAVAGE-ACTIVATING PROTEIN"/>
    <property type="match status" value="1"/>
</dbReference>
<evidence type="ECO:0000313" key="23">
    <source>
        <dbReference type="Proteomes" id="UP001583186"/>
    </source>
</evidence>
<evidence type="ECO:0000256" key="14">
    <source>
        <dbReference type="ARBA" id="ARBA00023166"/>
    </source>
</evidence>
<feature type="transmembrane region" description="Helical" evidence="20">
    <location>
        <begin position="290"/>
        <end position="307"/>
    </location>
</feature>
<evidence type="ECO:0000256" key="19">
    <source>
        <dbReference type="SAM" id="MobiDB-lite"/>
    </source>
</evidence>
<evidence type="ECO:0000256" key="4">
    <source>
        <dbReference type="ARBA" id="ARBA00007410"/>
    </source>
</evidence>
<keyword evidence="12" id="KW-0446">Lipid-binding</keyword>
<comment type="function">
    <text evidence="17">Escort protein required for cholesterol as well as lipid homeostasis. Regulates export of the SCAP-SREBP complex from the endoplasmic reticulum to the Golgi upon low cholesterol, thereby regulating the processing of sterol regulatory element-binding proteins (SREBPs) SREBF1/SREBP1 and SREBF2/SREBP2. At high sterol concentrations, formation of a ternary complex with INSIG (INSIG1 or INSIG2) leads to mask the ER export signal in SCAP, promoting retention of the complex in the endoplasmic reticulum. Low sterol concentrations trigger release of INSIG, a conformational change in the SSD domain of SCAP, unmasking of the ER export signal, promoting recruitment into COPII-coated vesicles and transport of the SCAP-SREBP to the Golgi: in the Golgi, SREBPs are then processed, releasing the transcription factor fragment of SREBPs from the membrane, its import into the nucleus and up-regulation of LDLR, INSIG1 and the mevalonate pathway. Binds cholesterol via its SSD domain.</text>
</comment>
<feature type="region of interest" description="Disordered" evidence="19">
    <location>
        <begin position="1036"/>
        <end position="1062"/>
    </location>
</feature>
<evidence type="ECO:0000256" key="11">
    <source>
        <dbReference type="ARBA" id="ARBA00023098"/>
    </source>
</evidence>
<name>A0ABR3Z606_9PEZI</name>
<dbReference type="Pfam" id="PF12349">
    <property type="entry name" value="Sterol-sensing"/>
    <property type="match status" value="1"/>
</dbReference>
<keyword evidence="10" id="KW-0333">Golgi apparatus</keyword>
<keyword evidence="16" id="KW-0968">Cytoplasmic vesicle</keyword>
<evidence type="ECO:0000256" key="16">
    <source>
        <dbReference type="ARBA" id="ARBA00023329"/>
    </source>
</evidence>
<keyword evidence="7 18" id="KW-0853">WD repeat</keyword>
<evidence type="ECO:0000256" key="1">
    <source>
        <dbReference type="ARBA" id="ARBA00004240"/>
    </source>
</evidence>
<dbReference type="SUPFAM" id="SSF101898">
    <property type="entry name" value="NHL repeat"/>
    <property type="match status" value="1"/>
</dbReference>
<evidence type="ECO:0000256" key="8">
    <source>
        <dbReference type="ARBA" id="ARBA00022737"/>
    </source>
</evidence>
<evidence type="ECO:0000256" key="12">
    <source>
        <dbReference type="ARBA" id="ARBA00023121"/>
    </source>
</evidence>
<keyword evidence="9" id="KW-0256">Endoplasmic reticulum</keyword>
<dbReference type="SMART" id="SM00320">
    <property type="entry name" value="WD40"/>
    <property type="match status" value="2"/>
</dbReference>
<keyword evidence="20" id="KW-0812">Transmembrane</keyword>
<accession>A0ABR3Z606</accession>
<evidence type="ECO:0000313" key="22">
    <source>
        <dbReference type="EMBL" id="KAL1895243.1"/>
    </source>
</evidence>
<evidence type="ECO:0000256" key="18">
    <source>
        <dbReference type="PROSITE-ProRule" id="PRU00221"/>
    </source>
</evidence>
<keyword evidence="23" id="KW-1185">Reference proteome</keyword>